<dbReference type="Gene3D" id="3.40.50.2300">
    <property type="match status" value="2"/>
</dbReference>
<organism evidence="5 6">
    <name type="scientific">Gordonia hankookensis</name>
    <dbReference type="NCBI Taxonomy" id="589403"/>
    <lineage>
        <taxon>Bacteria</taxon>
        <taxon>Bacillati</taxon>
        <taxon>Actinomycetota</taxon>
        <taxon>Actinomycetes</taxon>
        <taxon>Mycobacteriales</taxon>
        <taxon>Gordoniaceae</taxon>
        <taxon>Gordonia</taxon>
    </lineage>
</organism>
<name>A0ABR7WCG2_9ACTN</name>
<evidence type="ECO:0000256" key="3">
    <source>
        <dbReference type="SAM" id="MobiDB-lite"/>
    </source>
</evidence>
<dbReference type="RefSeq" id="WP_190267382.1">
    <property type="nucleotide sequence ID" value="NZ_BAABAD010000005.1"/>
</dbReference>
<proteinExistence type="inferred from homology"/>
<protein>
    <submittedName>
        <fullName evidence="5">ABC transporter substrate-binding protein</fullName>
    </submittedName>
</protein>
<comment type="caution">
    <text evidence="5">The sequence shown here is derived from an EMBL/GenBank/DDBJ whole genome shotgun (WGS) entry which is preliminary data.</text>
</comment>
<evidence type="ECO:0000256" key="1">
    <source>
        <dbReference type="ARBA" id="ARBA00010062"/>
    </source>
</evidence>
<gene>
    <name evidence="5" type="ORF">IDF66_07700</name>
</gene>
<accession>A0ABR7WCG2</accession>
<dbReference type="EMBL" id="JACWMS010000002">
    <property type="protein sequence ID" value="MBD1319467.1"/>
    <property type="molecule type" value="Genomic_DNA"/>
</dbReference>
<reference evidence="5 6" key="1">
    <citation type="submission" date="2020-09" db="EMBL/GenBank/DDBJ databases">
        <title>Novel species in genus Gordonia.</title>
        <authorList>
            <person name="Zhang G."/>
        </authorList>
    </citation>
    <scope>NUCLEOTIDE SEQUENCE [LARGE SCALE GENOMIC DNA]</scope>
    <source>
        <strain evidence="5 6">ON-33</strain>
    </source>
</reference>
<dbReference type="Pfam" id="PF13458">
    <property type="entry name" value="Peripla_BP_6"/>
    <property type="match status" value="1"/>
</dbReference>
<keyword evidence="2" id="KW-0732">Signal</keyword>
<comment type="similarity">
    <text evidence="1">Belongs to the leucine-binding protein family.</text>
</comment>
<feature type="compositionally biased region" description="Low complexity" evidence="3">
    <location>
        <begin position="19"/>
        <end position="37"/>
    </location>
</feature>
<dbReference type="PANTHER" id="PTHR47235">
    <property type="entry name" value="BLR6548 PROTEIN"/>
    <property type="match status" value="1"/>
</dbReference>
<feature type="region of interest" description="Disordered" evidence="3">
    <location>
        <begin position="12"/>
        <end position="37"/>
    </location>
</feature>
<dbReference type="InterPro" id="IPR028081">
    <property type="entry name" value="Leu-bd"/>
</dbReference>
<dbReference type="SUPFAM" id="SSF53822">
    <property type="entry name" value="Periplasmic binding protein-like I"/>
    <property type="match status" value="1"/>
</dbReference>
<evidence type="ECO:0000256" key="2">
    <source>
        <dbReference type="ARBA" id="ARBA00022729"/>
    </source>
</evidence>
<evidence type="ECO:0000313" key="6">
    <source>
        <dbReference type="Proteomes" id="UP000602395"/>
    </source>
</evidence>
<dbReference type="Proteomes" id="UP000602395">
    <property type="component" value="Unassembled WGS sequence"/>
</dbReference>
<evidence type="ECO:0000259" key="4">
    <source>
        <dbReference type="Pfam" id="PF13458"/>
    </source>
</evidence>
<dbReference type="PANTHER" id="PTHR47235:SF1">
    <property type="entry name" value="BLR6548 PROTEIN"/>
    <property type="match status" value="1"/>
</dbReference>
<sequence>MVVVAFAAAGCGGRDGSGSEETGTEGTASSSSVSSSFGDLTDVCKKGAAKGATAQGVSDSEIQVGVLSDVGFTKNAEFVDAAKVFTSWCNDNGGINGRKIVANTHDTKLMAVRQQMSEACKQDFALVGGGAALDGLGTKERLSCLLPNFPAQVAQMSELGADLSVQASPSQVFGYLPYYQFREWLLKDAYPQSANAIGIINGDSPVTKVLGDIQTETVKAAGGTFVYNDLYPAAGVSDWTPYAQAIKNKGVKGLIFFGQYNQLAKLESVLTSMNYKPDWIDANNNAYSQAFLDLIGSSAAKQNNLVDLGGVLPIESTEPVMNQLKELYKKYAPGATITLPSLRAFSSWLVFAKSAASCGDNLTRSCLMSAATKETQWTAGGLQAPQNLTPGAAPSPCFNVEKTTANGWEPADFGADQGAYRCNIPVKKWTGQYGNGMKLTDVGKSMSDVQ</sequence>
<dbReference type="InterPro" id="IPR028082">
    <property type="entry name" value="Peripla_BP_I"/>
</dbReference>
<keyword evidence="6" id="KW-1185">Reference proteome</keyword>
<evidence type="ECO:0000313" key="5">
    <source>
        <dbReference type="EMBL" id="MBD1319467.1"/>
    </source>
</evidence>
<feature type="domain" description="Leucine-binding protein" evidence="4">
    <location>
        <begin position="75"/>
        <end position="379"/>
    </location>
</feature>